<organism evidence="1 2">
    <name type="scientific">Candidatus Woesebacteria bacterium RIFCSPLOWO2_01_FULL_39_21</name>
    <dbReference type="NCBI Taxonomy" id="1802519"/>
    <lineage>
        <taxon>Bacteria</taxon>
        <taxon>Candidatus Woeseibacteriota</taxon>
    </lineage>
</organism>
<reference evidence="1 2" key="1">
    <citation type="journal article" date="2016" name="Nat. Commun.">
        <title>Thousands of microbial genomes shed light on interconnected biogeochemical processes in an aquifer system.</title>
        <authorList>
            <person name="Anantharaman K."/>
            <person name="Brown C.T."/>
            <person name="Hug L.A."/>
            <person name="Sharon I."/>
            <person name="Castelle C.J."/>
            <person name="Probst A.J."/>
            <person name="Thomas B.C."/>
            <person name="Singh A."/>
            <person name="Wilkins M.J."/>
            <person name="Karaoz U."/>
            <person name="Brodie E.L."/>
            <person name="Williams K.H."/>
            <person name="Hubbard S.S."/>
            <person name="Banfield J.F."/>
        </authorList>
    </citation>
    <scope>NUCLEOTIDE SEQUENCE [LARGE SCALE GENOMIC DNA]</scope>
</reference>
<accession>A0A1F8BD02</accession>
<proteinExistence type="predicted"/>
<dbReference type="AlphaFoldDB" id="A0A1F8BD02"/>
<evidence type="ECO:0000313" key="2">
    <source>
        <dbReference type="Proteomes" id="UP000177082"/>
    </source>
</evidence>
<protein>
    <submittedName>
        <fullName evidence="1">Uncharacterized protein</fullName>
    </submittedName>
</protein>
<gene>
    <name evidence="1" type="ORF">A2961_01020</name>
</gene>
<evidence type="ECO:0000313" key="1">
    <source>
        <dbReference type="EMBL" id="OGM61559.1"/>
    </source>
</evidence>
<name>A0A1F8BD02_9BACT</name>
<sequence>MLEQRQALAADRISDRQATVQGYASALFKVRELMSELDGANIEEGRRISSVYEFRIHVNRAIARAENLPSVSA</sequence>
<dbReference type="Proteomes" id="UP000177082">
    <property type="component" value="Unassembled WGS sequence"/>
</dbReference>
<comment type="caution">
    <text evidence="1">The sequence shown here is derived from an EMBL/GenBank/DDBJ whole genome shotgun (WGS) entry which is preliminary data.</text>
</comment>
<dbReference type="EMBL" id="MGHF01000036">
    <property type="protein sequence ID" value="OGM61559.1"/>
    <property type="molecule type" value="Genomic_DNA"/>
</dbReference>